<keyword evidence="2" id="KW-1185">Reference proteome</keyword>
<dbReference type="AlphaFoldDB" id="A0AA38TRI4"/>
<dbReference type="EMBL" id="JARYMX010000002">
    <property type="protein sequence ID" value="KAJ9561768.1"/>
    <property type="molecule type" value="Genomic_DNA"/>
</dbReference>
<organism evidence="1 2">
    <name type="scientific">Centaurea solstitialis</name>
    <name type="common">yellow star-thistle</name>
    <dbReference type="NCBI Taxonomy" id="347529"/>
    <lineage>
        <taxon>Eukaryota</taxon>
        <taxon>Viridiplantae</taxon>
        <taxon>Streptophyta</taxon>
        <taxon>Embryophyta</taxon>
        <taxon>Tracheophyta</taxon>
        <taxon>Spermatophyta</taxon>
        <taxon>Magnoliopsida</taxon>
        <taxon>eudicotyledons</taxon>
        <taxon>Gunneridae</taxon>
        <taxon>Pentapetalae</taxon>
        <taxon>asterids</taxon>
        <taxon>campanulids</taxon>
        <taxon>Asterales</taxon>
        <taxon>Asteraceae</taxon>
        <taxon>Carduoideae</taxon>
        <taxon>Cardueae</taxon>
        <taxon>Centaureinae</taxon>
        <taxon>Centaurea</taxon>
    </lineage>
</organism>
<dbReference type="Proteomes" id="UP001172457">
    <property type="component" value="Chromosome 2"/>
</dbReference>
<evidence type="ECO:0000313" key="1">
    <source>
        <dbReference type="EMBL" id="KAJ9561768.1"/>
    </source>
</evidence>
<comment type="caution">
    <text evidence="1">The sequence shown here is derived from an EMBL/GenBank/DDBJ whole genome shotgun (WGS) entry which is preliminary data.</text>
</comment>
<name>A0AA38TRI4_9ASTR</name>
<dbReference type="PANTHER" id="PTHR34835">
    <property type="entry name" value="OS07G0283600 PROTEIN-RELATED"/>
    <property type="match status" value="1"/>
</dbReference>
<evidence type="ECO:0000313" key="2">
    <source>
        <dbReference type="Proteomes" id="UP001172457"/>
    </source>
</evidence>
<dbReference type="PANTHER" id="PTHR34835:SF90">
    <property type="entry name" value="AMINOTRANSFERASE-LIKE PLANT MOBILE DOMAIN-CONTAINING PROTEIN"/>
    <property type="match status" value="1"/>
</dbReference>
<accession>A0AA38TRI4</accession>
<proteinExistence type="predicted"/>
<reference evidence="1" key="1">
    <citation type="submission" date="2023-03" db="EMBL/GenBank/DDBJ databases">
        <title>Chromosome-scale reference genome and RAD-based genetic map of yellow starthistle (Centaurea solstitialis) reveal putative structural variation and QTLs associated with invader traits.</title>
        <authorList>
            <person name="Reatini B."/>
            <person name="Cang F.A."/>
            <person name="Jiang Q."/>
            <person name="Mckibben M.T.W."/>
            <person name="Barker M.S."/>
            <person name="Rieseberg L.H."/>
            <person name="Dlugosch K.M."/>
        </authorList>
    </citation>
    <scope>NUCLEOTIDE SEQUENCE</scope>
    <source>
        <strain evidence="1">CAN-66</strain>
        <tissue evidence="1">Leaf</tissue>
    </source>
</reference>
<gene>
    <name evidence="1" type="ORF">OSB04_006928</name>
</gene>
<sequence>MRPIDISNDILGTNDSGLSFKLNLLVLFVNLMVECTSMGSCQLNFLVKLRDEEMIKRIDWCTFIFDKLRASKQHWSRDNRNCFYAGPLTYLMMKDNMQKLMNAKLIAERTLQDAFSKFPAERSFIVFKSQFEELFGRKFTDANDRKGNNERNTVASASSDILVRHPKKEEDPIPIRSIPACLTPICYSPQFIEDIDTSMKKAWDIFAVKKALPFIDPRSPSS</sequence>
<protein>
    <submittedName>
        <fullName evidence="1">Uncharacterized protein</fullName>
    </submittedName>
</protein>